<sequence length="553" mass="62159">MKRKFRQPRWQGLLPRSSELLGALARLCDWQPTRSARDRTWRKFCQGEHIQGRTRRAILEEMVESFVRKIDASLHAQGDTRTLAQESEALLGLLLNLAAWWDHLCMRLQHALPAEPTVFTTTVALRLVVVELAMRISGMLRLNHTTMRYPPDLVDRQQVESHRLLLSHALREALKSAGITRMALAEALDVTKEAVDQWLKAKAIIPEHRVDDIARVIAQKKGMDLTEVSDDLRKARQLSLVVKPLADVVGKDELGRLFMSLLKLIAVAQGTLLERTESLAEEVREDLMSQLFTAGGESPLGPTLRRAMLEKFPDESWKRVIATPLGKWVELLRDVAAVETVSARIEHFFKGQGFSESAVAKELLHQWVLLPRDSPSHPWAPLFASPLEERAQTYVACLQHVFHTLAGKELTPEALLTVGVLAQVFTFVGKTAKEGLKAEAEAYQWQCQGLFIQGGLIQGCRHLKEGAKPETKLWFGRVLEALRALPPVPQEVPSVPQDVLMFLRRLKRMQEEVDSRRTSTLGPQSFAVYASGSGAPVPGAHRRGDGVKPRRRR</sequence>
<evidence type="ECO:0000256" key="1">
    <source>
        <dbReference type="SAM" id="MobiDB-lite"/>
    </source>
</evidence>
<feature type="compositionally biased region" description="Basic and acidic residues" evidence="1">
    <location>
        <begin position="542"/>
        <end position="553"/>
    </location>
</feature>
<gene>
    <name evidence="3" type="ORF">F0U60_26935</name>
</gene>
<dbReference type="CDD" id="cd00093">
    <property type="entry name" value="HTH_XRE"/>
    <property type="match status" value="1"/>
</dbReference>
<dbReference type="InterPro" id="IPR010982">
    <property type="entry name" value="Lambda_DNA-bd_dom_sf"/>
</dbReference>
<dbReference type="InterPro" id="IPR001387">
    <property type="entry name" value="Cro/C1-type_HTH"/>
</dbReference>
<dbReference type="SUPFAM" id="SSF47413">
    <property type="entry name" value="lambda repressor-like DNA-binding domains"/>
    <property type="match status" value="1"/>
</dbReference>
<reference evidence="3 4" key="1">
    <citation type="submission" date="2019-08" db="EMBL/GenBank/DDBJ databases">
        <title>Archangium and Cystobacter genomes.</title>
        <authorList>
            <person name="Chen I.-C.K."/>
            <person name="Wielgoss S."/>
        </authorList>
    </citation>
    <scope>NUCLEOTIDE SEQUENCE [LARGE SCALE GENOMIC DNA]</scope>
    <source>
        <strain evidence="3 4">Cbm 6</strain>
    </source>
</reference>
<keyword evidence="4" id="KW-1185">Reference proteome</keyword>
<evidence type="ECO:0000313" key="4">
    <source>
        <dbReference type="Proteomes" id="UP001611383"/>
    </source>
</evidence>
<organism evidence="3 4">
    <name type="scientific">Archangium minus</name>
    <dbReference type="NCBI Taxonomy" id="83450"/>
    <lineage>
        <taxon>Bacteria</taxon>
        <taxon>Pseudomonadati</taxon>
        <taxon>Myxococcota</taxon>
        <taxon>Myxococcia</taxon>
        <taxon>Myxococcales</taxon>
        <taxon>Cystobacterineae</taxon>
        <taxon>Archangiaceae</taxon>
        <taxon>Archangium</taxon>
    </lineage>
</organism>
<dbReference type="Gene3D" id="1.10.260.40">
    <property type="entry name" value="lambda repressor-like DNA-binding domains"/>
    <property type="match status" value="1"/>
</dbReference>
<proteinExistence type="predicted"/>
<evidence type="ECO:0000259" key="2">
    <source>
        <dbReference type="SMART" id="SM00530"/>
    </source>
</evidence>
<dbReference type="EMBL" id="CP043494">
    <property type="protein sequence ID" value="WNG47359.1"/>
    <property type="molecule type" value="Genomic_DNA"/>
</dbReference>
<feature type="region of interest" description="Disordered" evidence="1">
    <location>
        <begin position="528"/>
        <end position="553"/>
    </location>
</feature>
<dbReference type="SMART" id="SM00530">
    <property type="entry name" value="HTH_XRE"/>
    <property type="match status" value="1"/>
</dbReference>
<dbReference type="Proteomes" id="UP001611383">
    <property type="component" value="Chromosome"/>
</dbReference>
<name>A0ABY9WW40_9BACT</name>
<protein>
    <submittedName>
        <fullName evidence="3">Helix-turn-helix domain-containing protein</fullName>
    </submittedName>
</protein>
<feature type="domain" description="HTH cro/C1-type" evidence="2">
    <location>
        <begin position="169"/>
        <end position="228"/>
    </location>
</feature>
<dbReference type="RefSeq" id="WP_395803585.1">
    <property type="nucleotide sequence ID" value="NZ_CP043494.1"/>
</dbReference>
<accession>A0ABY9WW40</accession>
<evidence type="ECO:0000313" key="3">
    <source>
        <dbReference type="EMBL" id="WNG47359.1"/>
    </source>
</evidence>